<evidence type="ECO:0000256" key="1">
    <source>
        <dbReference type="SAM" id="MobiDB-lite"/>
    </source>
</evidence>
<dbReference type="HOGENOM" id="CLU_2400828_0_0_1"/>
<evidence type="ECO:0000313" key="2">
    <source>
        <dbReference type="EMBL" id="ESA08457.1"/>
    </source>
</evidence>
<reference evidence="2" key="1">
    <citation type="submission" date="2013-07" db="EMBL/GenBank/DDBJ databases">
        <title>The genome of an arbuscular mycorrhizal fungus provides insights into the evolution of the oldest plant symbiosis.</title>
        <authorList>
            <consortium name="DOE Joint Genome Institute"/>
            <person name="Tisserant E."/>
            <person name="Malbreil M."/>
            <person name="Kuo A."/>
            <person name="Kohler A."/>
            <person name="Symeonidi A."/>
            <person name="Balestrini R."/>
            <person name="Charron P."/>
            <person name="Duensing N."/>
            <person name="Frei-dit-Frey N."/>
            <person name="Gianinazzi-Pearson V."/>
            <person name="Gilbert B."/>
            <person name="Handa Y."/>
            <person name="Hijri M."/>
            <person name="Kaul R."/>
            <person name="Kawaguchi M."/>
            <person name="Krajinski F."/>
            <person name="Lammers P."/>
            <person name="Lapierre D."/>
            <person name="Masclaux F.G."/>
            <person name="Murat C."/>
            <person name="Morin E."/>
            <person name="Ndikumana S."/>
            <person name="Pagni M."/>
            <person name="Petitpierre D."/>
            <person name="Requena N."/>
            <person name="Rosikiewicz P."/>
            <person name="Riley R."/>
            <person name="Saito K."/>
            <person name="San Clemente H."/>
            <person name="Shapiro H."/>
            <person name="van Tuinen D."/>
            <person name="Becard G."/>
            <person name="Bonfante P."/>
            <person name="Paszkowski U."/>
            <person name="Shachar-Hill Y."/>
            <person name="Young J.P."/>
            <person name="Sanders I.R."/>
            <person name="Henrissat B."/>
            <person name="Rensing S.A."/>
            <person name="Grigoriev I.V."/>
            <person name="Corradi N."/>
            <person name="Roux C."/>
            <person name="Martin F."/>
        </authorList>
    </citation>
    <scope>NUCLEOTIDE SEQUENCE</scope>
    <source>
        <strain evidence="2">DAOM 197198</strain>
    </source>
</reference>
<proteinExistence type="predicted"/>
<protein>
    <submittedName>
        <fullName evidence="2">Uncharacterized protein</fullName>
    </submittedName>
</protein>
<feature type="compositionally biased region" description="Low complexity" evidence="1">
    <location>
        <begin position="60"/>
        <end position="87"/>
    </location>
</feature>
<organism evidence="2">
    <name type="scientific">Rhizophagus irregularis (strain DAOM 181602 / DAOM 197198 / MUCL 43194)</name>
    <name type="common">Arbuscular mycorrhizal fungus</name>
    <name type="synonym">Glomus intraradices</name>
    <dbReference type="NCBI Taxonomy" id="747089"/>
    <lineage>
        <taxon>Eukaryota</taxon>
        <taxon>Fungi</taxon>
        <taxon>Fungi incertae sedis</taxon>
        <taxon>Mucoromycota</taxon>
        <taxon>Glomeromycotina</taxon>
        <taxon>Glomeromycetes</taxon>
        <taxon>Glomerales</taxon>
        <taxon>Glomeraceae</taxon>
        <taxon>Rhizophagus</taxon>
    </lineage>
</organism>
<dbReference type="AlphaFoldDB" id="U9TLY5"/>
<name>U9TLY5_RHIID</name>
<accession>U9TLY5</accession>
<gene>
    <name evidence="2" type="ORF">GLOINDRAFT_31684</name>
</gene>
<feature type="region of interest" description="Disordered" evidence="1">
    <location>
        <begin position="57"/>
        <end position="93"/>
    </location>
</feature>
<dbReference type="EMBL" id="KI289177">
    <property type="protein sequence ID" value="ESA08457.1"/>
    <property type="molecule type" value="Genomic_DNA"/>
</dbReference>
<sequence>MQGKEDDSKFSWGHLHFQMKKEAIRFYDLVKDQLPITGPYGKKFIFKRARKSNNDLTFPTSRLTSSLSSSTSEYNGTSTNNGSVTSSRDNHNK</sequence>